<proteinExistence type="predicted"/>
<accession>A0ACB8QNK2</accession>
<keyword evidence="2" id="KW-1185">Reference proteome</keyword>
<dbReference type="EMBL" id="MU273519">
    <property type="protein sequence ID" value="KAI0033454.1"/>
    <property type="molecule type" value="Genomic_DNA"/>
</dbReference>
<evidence type="ECO:0000313" key="2">
    <source>
        <dbReference type="Proteomes" id="UP000814128"/>
    </source>
</evidence>
<reference evidence="1" key="1">
    <citation type="submission" date="2021-02" db="EMBL/GenBank/DDBJ databases">
        <authorList>
            <consortium name="DOE Joint Genome Institute"/>
            <person name="Ahrendt S."/>
            <person name="Looney B.P."/>
            <person name="Miyauchi S."/>
            <person name="Morin E."/>
            <person name="Drula E."/>
            <person name="Courty P.E."/>
            <person name="Chicoki N."/>
            <person name="Fauchery L."/>
            <person name="Kohler A."/>
            <person name="Kuo A."/>
            <person name="Labutti K."/>
            <person name="Pangilinan J."/>
            <person name="Lipzen A."/>
            <person name="Riley R."/>
            <person name="Andreopoulos W."/>
            <person name="He G."/>
            <person name="Johnson J."/>
            <person name="Barry K.W."/>
            <person name="Grigoriev I.V."/>
            <person name="Nagy L."/>
            <person name="Hibbett D."/>
            <person name="Henrissat B."/>
            <person name="Matheny P.B."/>
            <person name="Labbe J."/>
            <person name="Martin F."/>
        </authorList>
    </citation>
    <scope>NUCLEOTIDE SEQUENCE</scope>
    <source>
        <strain evidence="1">EC-137</strain>
    </source>
</reference>
<organism evidence="1 2">
    <name type="scientific">Vararia minispora EC-137</name>
    <dbReference type="NCBI Taxonomy" id="1314806"/>
    <lineage>
        <taxon>Eukaryota</taxon>
        <taxon>Fungi</taxon>
        <taxon>Dikarya</taxon>
        <taxon>Basidiomycota</taxon>
        <taxon>Agaricomycotina</taxon>
        <taxon>Agaricomycetes</taxon>
        <taxon>Russulales</taxon>
        <taxon>Lachnocladiaceae</taxon>
        <taxon>Vararia</taxon>
    </lineage>
</organism>
<evidence type="ECO:0000313" key="1">
    <source>
        <dbReference type="EMBL" id="KAI0033454.1"/>
    </source>
</evidence>
<comment type="caution">
    <text evidence="1">The sequence shown here is derived from an EMBL/GenBank/DDBJ whole genome shotgun (WGS) entry which is preliminary data.</text>
</comment>
<protein>
    <submittedName>
        <fullName evidence="1">Uncharacterized protein</fullName>
    </submittedName>
</protein>
<name>A0ACB8QNK2_9AGAM</name>
<reference evidence="1" key="2">
    <citation type="journal article" date="2022" name="New Phytol.">
        <title>Evolutionary transition to the ectomycorrhizal habit in the genomes of a hyperdiverse lineage of mushroom-forming fungi.</title>
        <authorList>
            <person name="Looney B."/>
            <person name="Miyauchi S."/>
            <person name="Morin E."/>
            <person name="Drula E."/>
            <person name="Courty P.E."/>
            <person name="Kohler A."/>
            <person name="Kuo A."/>
            <person name="LaButti K."/>
            <person name="Pangilinan J."/>
            <person name="Lipzen A."/>
            <person name="Riley R."/>
            <person name="Andreopoulos W."/>
            <person name="He G."/>
            <person name="Johnson J."/>
            <person name="Nolan M."/>
            <person name="Tritt A."/>
            <person name="Barry K.W."/>
            <person name="Grigoriev I.V."/>
            <person name="Nagy L.G."/>
            <person name="Hibbett D."/>
            <person name="Henrissat B."/>
            <person name="Matheny P.B."/>
            <person name="Labbe J."/>
            <person name="Martin F.M."/>
        </authorList>
    </citation>
    <scope>NUCLEOTIDE SEQUENCE</scope>
    <source>
        <strain evidence="1">EC-137</strain>
    </source>
</reference>
<dbReference type="Proteomes" id="UP000814128">
    <property type="component" value="Unassembled WGS sequence"/>
</dbReference>
<gene>
    <name evidence="1" type="ORF">K488DRAFT_69857</name>
</gene>
<sequence>MSSPTVSAPQIATAVGILASGVCTGHMLSISLVTVPAMFAGARAPDNAVILRAFSITYNRGRDVAVPLVLTSSGALAYSAYAARSSLLGTAAALCASVLPWTLLAMKGNINVLLRAEANSDEREKLGMDATVQRIVFWAKQHWLRVVLEGTACVLATYAALGLKED</sequence>